<proteinExistence type="predicted"/>
<dbReference type="AlphaFoldDB" id="A0A448X234"/>
<gene>
    <name evidence="2" type="ORF">PXEA_LOCUS19656</name>
</gene>
<keyword evidence="3" id="KW-1185">Reference proteome</keyword>
<evidence type="ECO:0000313" key="3">
    <source>
        <dbReference type="Proteomes" id="UP000784294"/>
    </source>
</evidence>
<evidence type="ECO:0000256" key="1">
    <source>
        <dbReference type="SAM" id="MobiDB-lite"/>
    </source>
</evidence>
<comment type="caution">
    <text evidence="2">The sequence shown here is derived from an EMBL/GenBank/DDBJ whole genome shotgun (WGS) entry which is preliminary data.</text>
</comment>
<dbReference type="Proteomes" id="UP000784294">
    <property type="component" value="Unassembled WGS sequence"/>
</dbReference>
<sequence length="77" mass="8572">MDCSLDLTLPSQQHPQTELLTGHEYCSEVTASEQAKPLSAQVRASNPAGSAEETFKRSRKCSPVQFSMVQMKWPFGR</sequence>
<reference evidence="2" key="1">
    <citation type="submission" date="2018-11" db="EMBL/GenBank/DDBJ databases">
        <authorList>
            <consortium name="Pathogen Informatics"/>
        </authorList>
    </citation>
    <scope>NUCLEOTIDE SEQUENCE</scope>
</reference>
<dbReference type="EMBL" id="CAAALY010078804">
    <property type="protein sequence ID" value="VEL26216.1"/>
    <property type="molecule type" value="Genomic_DNA"/>
</dbReference>
<organism evidence="2 3">
    <name type="scientific">Protopolystoma xenopodis</name>
    <dbReference type="NCBI Taxonomy" id="117903"/>
    <lineage>
        <taxon>Eukaryota</taxon>
        <taxon>Metazoa</taxon>
        <taxon>Spiralia</taxon>
        <taxon>Lophotrochozoa</taxon>
        <taxon>Platyhelminthes</taxon>
        <taxon>Monogenea</taxon>
        <taxon>Polyopisthocotylea</taxon>
        <taxon>Polystomatidea</taxon>
        <taxon>Polystomatidae</taxon>
        <taxon>Protopolystoma</taxon>
    </lineage>
</organism>
<feature type="region of interest" description="Disordered" evidence="1">
    <location>
        <begin position="37"/>
        <end position="56"/>
    </location>
</feature>
<evidence type="ECO:0000313" key="2">
    <source>
        <dbReference type="EMBL" id="VEL26216.1"/>
    </source>
</evidence>
<protein>
    <submittedName>
        <fullName evidence="2">Uncharacterized protein</fullName>
    </submittedName>
</protein>
<name>A0A448X234_9PLAT</name>
<accession>A0A448X234</accession>